<feature type="compositionally biased region" description="Basic residues" evidence="11">
    <location>
        <begin position="718"/>
        <end position="730"/>
    </location>
</feature>
<feature type="region of interest" description="Disordered" evidence="11">
    <location>
        <begin position="718"/>
        <end position="755"/>
    </location>
</feature>
<dbReference type="GO" id="GO:0004674">
    <property type="term" value="F:protein serine/threonine kinase activity"/>
    <property type="evidence" value="ECO:0007669"/>
    <property type="project" value="UniProtKB-KW"/>
</dbReference>
<dbReference type="InterPro" id="IPR000719">
    <property type="entry name" value="Prot_kinase_dom"/>
</dbReference>
<keyword evidence="5 9" id="KW-0067">ATP-binding</keyword>
<evidence type="ECO:0000256" key="8">
    <source>
        <dbReference type="PIRSR" id="PIRSR630616-1"/>
    </source>
</evidence>
<reference evidence="14" key="1">
    <citation type="submission" date="2025-08" db="UniProtKB">
        <authorList>
            <consortium name="RefSeq"/>
        </authorList>
    </citation>
    <scope>IDENTIFICATION</scope>
</reference>
<dbReference type="GO" id="GO:0005524">
    <property type="term" value="F:ATP binding"/>
    <property type="evidence" value="ECO:0007669"/>
    <property type="project" value="UniProtKB-KW"/>
</dbReference>
<evidence type="ECO:0000256" key="6">
    <source>
        <dbReference type="ARBA" id="ARBA00047899"/>
    </source>
</evidence>
<proteinExistence type="predicted"/>
<dbReference type="Pfam" id="PF23312">
    <property type="entry name" value="UBA_SIK3"/>
    <property type="match status" value="1"/>
</dbReference>
<feature type="compositionally biased region" description="Polar residues" evidence="11">
    <location>
        <begin position="473"/>
        <end position="482"/>
    </location>
</feature>
<comment type="catalytic activity">
    <reaction evidence="6">
        <text>L-threonyl-[protein] + ATP = O-phospho-L-threonyl-[protein] + ADP + H(+)</text>
        <dbReference type="Rhea" id="RHEA:46608"/>
        <dbReference type="Rhea" id="RHEA-COMP:11060"/>
        <dbReference type="Rhea" id="RHEA-COMP:11605"/>
        <dbReference type="ChEBI" id="CHEBI:15378"/>
        <dbReference type="ChEBI" id="CHEBI:30013"/>
        <dbReference type="ChEBI" id="CHEBI:30616"/>
        <dbReference type="ChEBI" id="CHEBI:61977"/>
        <dbReference type="ChEBI" id="CHEBI:456216"/>
        <dbReference type="EC" id="2.7.11.1"/>
    </reaction>
</comment>
<feature type="domain" description="Protein kinase" evidence="12">
    <location>
        <begin position="24"/>
        <end position="284"/>
    </location>
</feature>
<dbReference type="Proteomes" id="UP000694845">
    <property type="component" value="Unplaced"/>
</dbReference>
<dbReference type="OrthoDB" id="193931at2759"/>
<feature type="region of interest" description="Disordered" evidence="11">
    <location>
        <begin position="472"/>
        <end position="561"/>
    </location>
</feature>
<gene>
    <name evidence="14" type="primary">LOC110978304</name>
</gene>
<organism evidence="13 14">
    <name type="scientific">Acanthaster planci</name>
    <name type="common">Crown-of-thorns starfish</name>
    <dbReference type="NCBI Taxonomy" id="133434"/>
    <lineage>
        <taxon>Eukaryota</taxon>
        <taxon>Metazoa</taxon>
        <taxon>Echinodermata</taxon>
        <taxon>Eleutherozoa</taxon>
        <taxon>Asterozoa</taxon>
        <taxon>Asteroidea</taxon>
        <taxon>Valvatacea</taxon>
        <taxon>Valvatida</taxon>
        <taxon>Acanthasteridae</taxon>
        <taxon>Acanthaster</taxon>
    </lineage>
</organism>
<feature type="compositionally biased region" description="Pro residues" evidence="11">
    <location>
        <begin position="376"/>
        <end position="385"/>
    </location>
</feature>
<dbReference type="PROSITE" id="PS50011">
    <property type="entry name" value="PROTEIN_KINASE_DOM"/>
    <property type="match status" value="1"/>
</dbReference>
<evidence type="ECO:0000256" key="1">
    <source>
        <dbReference type="ARBA" id="ARBA00022527"/>
    </source>
</evidence>
<dbReference type="RefSeq" id="XP_022088899.1">
    <property type="nucleotide sequence ID" value="XM_022233207.1"/>
</dbReference>
<feature type="region of interest" description="Disordered" evidence="11">
    <location>
        <begin position="959"/>
        <end position="1022"/>
    </location>
</feature>
<keyword evidence="13" id="KW-1185">Reference proteome</keyword>
<dbReference type="SMART" id="SM00220">
    <property type="entry name" value="S_TKc"/>
    <property type="match status" value="1"/>
</dbReference>
<comment type="catalytic activity">
    <reaction evidence="7">
        <text>L-seryl-[protein] + ATP = O-phospho-L-seryl-[protein] + ADP + H(+)</text>
        <dbReference type="Rhea" id="RHEA:17989"/>
        <dbReference type="Rhea" id="RHEA-COMP:9863"/>
        <dbReference type="Rhea" id="RHEA-COMP:11604"/>
        <dbReference type="ChEBI" id="CHEBI:15378"/>
        <dbReference type="ChEBI" id="CHEBI:29999"/>
        <dbReference type="ChEBI" id="CHEBI:30616"/>
        <dbReference type="ChEBI" id="CHEBI:83421"/>
        <dbReference type="ChEBI" id="CHEBI:456216"/>
        <dbReference type="EC" id="2.7.11.1"/>
    </reaction>
</comment>
<feature type="binding site" evidence="9">
    <location>
        <position position="165"/>
    </location>
    <ligand>
        <name>ATP</name>
        <dbReference type="ChEBI" id="CHEBI:30616"/>
    </ligand>
</feature>
<keyword evidence="4" id="KW-0418">Kinase</keyword>
<dbReference type="SUPFAM" id="SSF56112">
    <property type="entry name" value="Protein kinase-like (PK-like)"/>
    <property type="match status" value="1"/>
</dbReference>
<feature type="compositionally biased region" description="Polar residues" evidence="11">
    <location>
        <begin position="734"/>
        <end position="755"/>
    </location>
</feature>
<dbReference type="FunFam" id="1.10.510.10:FF:000571">
    <property type="entry name" value="Maternal embryonic leucine zipper kinase"/>
    <property type="match status" value="1"/>
</dbReference>
<feature type="binding site" evidence="9">
    <location>
        <begin position="99"/>
        <end position="101"/>
    </location>
    <ligand>
        <name>ATP</name>
        <dbReference type="ChEBI" id="CHEBI:30616"/>
    </ligand>
</feature>
<evidence type="ECO:0000256" key="11">
    <source>
        <dbReference type="SAM" id="MobiDB-lite"/>
    </source>
</evidence>
<evidence type="ECO:0000256" key="10">
    <source>
        <dbReference type="PIRSR" id="PIRSR630616-3"/>
    </source>
</evidence>
<dbReference type="PROSITE" id="PS00108">
    <property type="entry name" value="PROTEIN_KINASE_ST"/>
    <property type="match status" value="1"/>
</dbReference>
<evidence type="ECO:0000256" key="7">
    <source>
        <dbReference type="ARBA" id="ARBA00048679"/>
    </source>
</evidence>
<dbReference type="Gene3D" id="1.10.510.10">
    <property type="entry name" value="Transferase(Phosphotransferase) domain 1"/>
    <property type="match status" value="1"/>
</dbReference>
<dbReference type="InterPro" id="IPR030616">
    <property type="entry name" value="Aur-like"/>
</dbReference>
<feature type="region of interest" description="Disordered" evidence="11">
    <location>
        <begin position="371"/>
        <end position="391"/>
    </location>
</feature>
<feature type="cross-link" description="Glycyl lysine isopeptide (Lys-Gly) (interchain with G-Cter in SUMO2)" evidence="10">
    <location>
        <position position="148"/>
    </location>
</feature>
<evidence type="ECO:0000313" key="14">
    <source>
        <dbReference type="RefSeq" id="XP_022088899.1"/>
    </source>
</evidence>
<dbReference type="InterPro" id="IPR011009">
    <property type="entry name" value="Kinase-like_dom_sf"/>
</dbReference>
<evidence type="ECO:0000256" key="2">
    <source>
        <dbReference type="ARBA" id="ARBA00022679"/>
    </source>
</evidence>
<dbReference type="Pfam" id="PF00069">
    <property type="entry name" value="Pkinase"/>
    <property type="match status" value="1"/>
</dbReference>
<keyword evidence="3 9" id="KW-0547">Nucleotide-binding</keyword>
<dbReference type="KEGG" id="aplc:110978304"/>
<dbReference type="AlphaFoldDB" id="A0A8B7Y6Q6"/>
<feature type="compositionally biased region" description="Polar residues" evidence="11">
    <location>
        <begin position="979"/>
        <end position="991"/>
    </location>
</feature>
<feature type="compositionally biased region" description="Polar residues" evidence="11">
    <location>
        <begin position="440"/>
        <end position="458"/>
    </location>
</feature>
<feature type="compositionally biased region" description="Basic and acidic residues" evidence="11">
    <location>
        <begin position="1012"/>
        <end position="1021"/>
    </location>
</feature>
<keyword evidence="1" id="KW-0723">Serine/threonine-protein kinase</keyword>
<feature type="binding site" evidence="9">
    <location>
        <position position="50"/>
    </location>
    <ligand>
        <name>ATP</name>
        <dbReference type="ChEBI" id="CHEBI:30616"/>
    </ligand>
</feature>
<evidence type="ECO:0000256" key="3">
    <source>
        <dbReference type="ARBA" id="ARBA00022741"/>
    </source>
</evidence>
<dbReference type="PANTHER" id="PTHR24350">
    <property type="entry name" value="SERINE/THREONINE-PROTEIN KINASE IAL-RELATED"/>
    <property type="match status" value="1"/>
</dbReference>
<feature type="region of interest" description="Disordered" evidence="11">
    <location>
        <begin position="619"/>
        <end position="640"/>
    </location>
</feature>
<feature type="compositionally biased region" description="Low complexity" evidence="11">
    <location>
        <begin position="483"/>
        <end position="494"/>
    </location>
</feature>
<feature type="region of interest" description="Disordered" evidence="11">
    <location>
        <begin position="769"/>
        <end position="829"/>
    </location>
</feature>
<accession>A0A8B7Y6Q6</accession>
<dbReference type="GeneID" id="110978304"/>
<feature type="compositionally biased region" description="Polar residues" evidence="11">
    <location>
        <begin position="782"/>
        <end position="794"/>
    </location>
</feature>
<name>A0A8B7Y6Q6_ACAPL</name>
<dbReference type="InterPro" id="IPR008271">
    <property type="entry name" value="Ser/Thr_kinase_AS"/>
</dbReference>
<keyword evidence="2" id="KW-0808">Transferase</keyword>
<feature type="region of interest" description="Disordered" evidence="11">
    <location>
        <begin position="655"/>
        <end position="677"/>
    </location>
</feature>
<feature type="compositionally biased region" description="Basic and acidic residues" evidence="11">
    <location>
        <begin position="820"/>
        <end position="829"/>
    </location>
</feature>
<protein>
    <submittedName>
        <fullName evidence="14">Uncharacterized protein LOC110978304 isoform X1</fullName>
    </submittedName>
</protein>
<evidence type="ECO:0000256" key="9">
    <source>
        <dbReference type="PIRSR" id="PIRSR630616-2"/>
    </source>
</evidence>
<sequence>MYLRRPAGIPAPNTAVVPGNCQPAPLGGKLRPGHFNRVKKEGEKVQVAIKVIDRNKIKEDYVRENLYREARILAQLRHPNVVRLYEAISSSSLYCLVTEYAGGGDLLSFVRGQREGRLTEAVARPFVRQLVSALHHLHERGVVHRDLKMENIMLDEERKNLKIVDFGLSNTFSPDCLLKTHCGSPEYAAPELFITDQEYGPEVDIWSLGINMFAMVTGRLPFSTPYSENRRQRLMQQIQNGLGVIHGREMAHLSDDCQELMCQLIEPSPELRLPLLDIEIHPWITSLGKMPFCPYQQPPKDNEVKRLIIDRMACLLNVSAAKIEANVHEYRLDDVSAIYNLMLDQHRQSKGFWDVDHTLKREVKRPKPVEVVVPKPNTPPPPQGPPGEENPVVEHIKLKTPTVIGMVRPSQQNPDRRTCLSADFELSAVSTDERPRQNRAKTATFPQTGTKTRPFGNATTANSLMARYYNFGPPSSAQQSKVNSSPASSPANNAVLRSCGCNDKPMKSKTRQRYGNGQPPRNLKSASRDKDVQCDLATNHQPHSEGDGPAPGSSCSQQHTKQLGRKINVDLGETLLSTDEQVSQIKTNAEGAHDVKVIDMAKYFNYKHGYIIKETIISDGNSVNGQDPSEDESEGHHRPSVTLCSANQDQIISETSRQDMHSAESSRTSSPAKTAAQRNELLRQQMRMPTRPVNAHFCPHMANPSLQKTLLLTKRAWHARHPQQLKRSSRNPKENSGQGPVAQFSHSVSRSDSNSLRARLCTPIATLQSMEGGGHQCPARAQAQQGEDTRSSGTPKGGVRRNAMPQRLDWKRSSSGKSRAWTEDRGAAVRESAEMARGINTMQKLQEMMSRDNVHQTLPSGNIRVKSAKIGTPRCTERCQSLQRKSIQSGANGRRVPSSEMHKSCTVQAYKDQYIMDRHKGQHQRSHTHPLSSHDRVVDLNQQHMFSLLQEASTKFEDSLKAEKKKQQSQAVGAVVQANRTKGNKPSQTPAHPNRTKDIQQQQQQQNVRGEGPPRGHDQNDKGTVALQLGQRVQLVRGSLAINSTPPPVLPSGMAPEHVFNVQASRGNREQPVTNESIENKQLSHRGWDAGYRLERKVSDTIKRAGSAVGKTPDLLLNCT</sequence>
<feature type="compositionally biased region" description="Low complexity" evidence="11">
    <location>
        <begin position="968"/>
        <end position="978"/>
    </location>
</feature>
<feature type="binding site" evidence="9">
    <location>
        <begin position="150"/>
        <end position="151"/>
    </location>
    <ligand>
        <name>ATP</name>
        <dbReference type="ChEBI" id="CHEBI:30616"/>
    </ligand>
</feature>
<evidence type="ECO:0000313" key="13">
    <source>
        <dbReference type="Proteomes" id="UP000694845"/>
    </source>
</evidence>
<evidence type="ECO:0000256" key="5">
    <source>
        <dbReference type="ARBA" id="ARBA00022840"/>
    </source>
</evidence>
<dbReference type="InterPro" id="IPR057380">
    <property type="entry name" value="UBA_SIK1/2/3"/>
</dbReference>
<feature type="active site" description="Proton acceptor" evidence="8">
    <location>
        <position position="146"/>
    </location>
</feature>
<feature type="region of interest" description="Disordered" evidence="11">
    <location>
        <begin position="427"/>
        <end position="458"/>
    </location>
</feature>
<evidence type="ECO:0000259" key="12">
    <source>
        <dbReference type="PROSITE" id="PS50011"/>
    </source>
</evidence>
<evidence type="ECO:0000256" key="4">
    <source>
        <dbReference type="ARBA" id="ARBA00022777"/>
    </source>
</evidence>